<dbReference type="GeneID" id="63702178"/>
<feature type="compositionally biased region" description="Polar residues" evidence="1">
    <location>
        <begin position="107"/>
        <end position="116"/>
    </location>
</feature>
<name>A0A017SN51_ASPRC</name>
<dbReference type="STRING" id="1388766.A0A017SN51"/>
<dbReference type="OrthoDB" id="5423926at2759"/>
<feature type="compositionally biased region" description="Low complexity" evidence="1">
    <location>
        <begin position="88"/>
        <end position="98"/>
    </location>
</feature>
<gene>
    <name evidence="2" type="ORF">EURHEDRAFT_528334</name>
</gene>
<sequence>MFRRKRSSSQHQPLASPSQTAHSAASHAFLQSQPSSSNLSSAAAAAALRSLTPTPQPVENVQTKRIQRRASITSQPNLRAGQTHTLRRASSSSSMSNRTFRRDQSPGRPSTSQSHLINRDAPPLPSLPPGYTSPTPKPSPSSRRSVSVSPTMRTMSPPRRTNTRGMSVGPAVARSPTTSNGLGTVHELERSGSRNSINFSYPMASRPISPSPPPSPQCQHPVPTSLAEHQNGGRSGAGGHCPRCNWHPGASPCSVAARYGQTTVDCPGGSPWRGTC</sequence>
<feature type="compositionally biased region" description="Polar residues" evidence="1">
    <location>
        <begin position="57"/>
        <end position="84"/>
    </location>
</feature>
<dbReference type="AlphaFoldDB" id="A0A017SN51"/>
<feature type="compositionally biased region" description="Polar residues" evidence="1">
    <location>
        <begin position="151"/>
        <end position="165"/>
    </location>
</feature>
<evidence type="ECO:0000313" key="2">
    <source>
        <dbReference type="EMBL" id="EYE98387.1"/>
    </source>
</evidence>
<evidence type="ECO:0000256" key="1">
    <source>
        <dbReference type="SAM" id="MobiDB-lite"/>
    </source>
</evidence>
<feature type="compositionally biased region" description="Polar residues" evidence="1">
    <location>
        <begin position="9"/>
        <end position="34"/>
    </location>
</feature>
<dbReference type="Proteomes" id="UP000019804">
    <property type="component" value="Unassembled WGS sequence"/>
</dbReference>
<evidence type="ECO:0000313" key="3">
    <source>
        <dbReference type="Proteomes" id="UP000019804"/>
    </source>
</evidence>
<dbReference type="HOGENOM" id="CLU_1202312_0_0_1"/>
<protein>
    <submittedName>
        <fullName evidence="2">Uncharacterized protein</fullName>
    </submittedName>
</protein>
<accession>A0A017SN51</accession>
<feature type="compositionally biased region" description="Low complexity" evidence="1">
    <location>
        <begin position="129"/>
        <end position="150"/>
    </location>
</feature>
<feature type="compositionally biased region" description="Low complexity" evidence="1">
    <location>
        <begin position="35"/>
        <end position="51"/>
    </location>
</feature>
<reference evidence="3" key="1">
    <citation type="journal article" date="2014" name="Nat. Commun.">
        <title>Genomic adaptations of the halophilic Dead Sea filamentous fungus Eurotium rubrum.</title>
        <authorList>
            <person name="Kis-Papo T."/>
            <person name="Weig A.R."/>
            <person name="Riley R."/>
            <person name="Persoh D."/>
            <person name="Salamov A."/>
            <person name="Sun H."/>
            <person name="Lipzen A."/>
            <person name="Wasser S.P."/>
            <person name="Rambold G."/>
            <person name="Grigoriev I.V."/>
            <person name="Nevo E."/>
        </authorList>
    </citation>
    <scope>NUCLEOTIDE SEQUENCE [LARGE SCALE GENOMIC DNA]</scope>
    <source>
        <strain evidence="3">CBS 135680</strain>
    </source>
</reference>
<feature type="region of interest" description="Disordered" evidence="1">
    <location>
        <begin position="1"/>
        <end position="185"/>
    </location>
</feature>
<keyword evidence="3" id="KW-1185">Reference proteome</keyword>
<dbReference type="RefSeq" id="XP_040642075.1">
    <property type="nucleotide sequence ID" value="XM_040787054.1"/>
</dbReference>
<dbReference type="EMBL" id="KK088413">
    <property type="protein sequence ID" value="EYE98387.1"/>
    <property type="molecule type" value="Genomic_DNA"/>
</dbReference>
<proteinExistence type="predicted"/>
<feature type="region of interest" description="Disordered" evidence="1">
    <location>
        <begin position="207"/>
        <end position="238"/>
    </location>
</feature>
<organism evidence="2 3">
    <name type="scientific">Aspergillus ruber (strain CBS 135680)</name>
    <dbReference type="NCBI Taxonomy" id="1388766"/>
    <lineage>
        <taxon>Eukaryota</taxon>
        <taxon>Fungi</taxon>
        <taxon>Dikarya</taxon>
        <taxon>Ascomycota</taxon>
        <taxon>Pezizomycotina</taxon>
        <taxon>Eurotiomycetes</taxon>
        <taxon>Eurotiomycetidae</taxon>
        <taxon>Eurotiales</taxon>
        <taxon>Aspergillaceae</taxon>
        <taxon>Aspergillus</taxon>
        <taxon>Aspergillus subgen. Aspergillus</taxon>
    </lineage>
</organism>